<dbReference type="KEGG" id="hmr:Hipma_0573"/>
<organism evidence="3 4">
    <name type="scientific">Hippea maritima (strain ATCC 700847 / DSM 10411 / MH2)</name>
    <dbReference type="NCBI Taxonomy" id="760142"/>
    <lineage>
        <taxon>Bacteria</taxon>
        <taxon>Pseudomonadati</taxon>
        <taxon>Campylobacterota</taxon>
        <taxon>Desulfurellia</taxon>
        <taxon>Desulfurellales</taxon>
        <taxon>Hippeaceae</taxon>
        <taxon>Hippea</taxon>
    </lineage>
</organism>
<dbReference type="HOGENOM" id="CLU_087284_1_0_7"/>
<gene>
    <name evidence="3" type="ordered locus">Hipma_0573</name>
</gene>
<dbReference type="InterPro" id="IPR052198">
    <property type="entry name" value="IorB_Oxidoreductase"/>
</dbReference>
<reference evidence="3 4" key="1">
    <citation type="journal article" date="2011" name="Stand. Genomic Sci.">
        <title>Complete genome sequence of the thermophilic sulfur-reducer Hippea maritima type strain (MH(2)).</title>
        <authorList>
            <person name="Huntemann M."/>
            <person name="Lu M."/>
            <person name="Nolan M."/>
            <person name="Lapidus A."/>
            <person name="Lucas S."/>
            <person name="Hammon N."/>
            <person name="Deshpande S."/>
            <person name="Cheng J.F."/>
            <person name="Tapia R."/>
            <person name="Han C."/>
            <person name="Goodwin L."/>
            <person name="Pitluck S."/>
            <person name="Liolios K."/>
            <person name="Pagani I."/>
            <person name="Ivanova N."/>
            <person name="Ovchinikova G."/>
            <person name="Pati A."/>
            <person name="Chen A."/>
            <person name="Palaniappan K."/>
            <person name="Land M."/>
            <person name="Hauser L."/>
            <person name="Jeffries C.D."/>
            <person name="Detter J.C."/>
            <person name="Brambilla E.M."/>
            <person name="Rohde M."/>
            <person name="Spring S."/>
            <person name="Goker M."/>
            <person name="Woyke T."/>
            <person name="Bristow J."/>
            <person name="Eisen J.A."/>
            <person name="Markowitz V."/>
            <person name="Hugenholtz P."/>
            <person name="Kyrpides N.C."/>
            <person name="Klenk H.P."/>
            <person name="Mavromatis K."/>
        </authorList>
    </citation>
    <scope>NUCLEOTIDE SEQUENCE [LARGE SCALE GENOMIC DNA]</scope>
    <source>
        <strain evidence="4">ATCC 700847 / DSM 10411 / MH2</strain>
    </source>
</reference>
<evidence type="ECO:0000256" key="1">
    <source>
        <dbReference type="ARBA" id="ARBA00023002"/>
    </source>
</evidence>
<dbReference type="SUPFAM" id="SSF53323">
    <property type="entry name" value="Pyruvate-ferredoxin oxidoreductase, PFOR, domain III"/>
    <property type="match status" value="1"/>
</dbReference>
<dbReference type="Gene3D" id="3.40.920.10">
    <property type="entry name" value="Pyruvate-ferredoxin oxidoreductase, PFOR, domain III"/>
    <property type="match status" value="1"/>
</dbReference>
<dbReference type="RefSeq" id="WP_013681584.1">
    <property type="nucleotide sequence ID" value="NC_015318.1"/>
</dbReference>
<dbReference type="Proteomes" id="UP000008139">
    <property type="component" value="Chromosome"/>
</dbReference>
<proteinExistence type="predicted"/>
<keyword evidence="4" id="KW-1185">Reference proteome</keyword>
<keyword evidence="3" id="KW-0670">Pyruvate</keyword>
<dbReference type="PANTHER" id="PTHR43854:SF1">
    <property type="entry name" value="INDOLEPYRUVATE OXIDOREDUCTASE SUBUNIT IORB"/>
    <property type="match status" value="1"/>
</dbReference>
<reference evidence="4" key="2">
    <citation type="submission" date="2011-03" db="EMBL/GenBank/DDBJ databases">
        <title>The complete genome of Hippea maritima DSM 10411.</title>
        <authorList>
            <consortium name="US DOE Joint Genome Institute (JGI-PGF)"/>
            <person name="Lucas S."/>
            <person name="Copeland A."/>
            <person name="Lapidus A."/>
            <person name="Bruce D."/>
            <person name="Goodwin L."/>
            <person name="Pitluck S."/>
            <person name="Peters L."/>
            <person name="Kyrpides N."/>
            <person name="Mavromatis K."/>
            <person name="Pagani I."/>
            <person name="Ivanova N."/>
            <person name="Mikhailova N."/>
            <person name="Lu M."/>
            <person name="Detter J.C."/>
            <person name="Tapia R."/>
            <person name="Han C."/>
            <person name="Land M."/>
            <person name="Hauser L."/>
            <person name="Markowitz V."/>
            <person name="Cheng J.-F."/>
            <person name="Hugenholtz P."/>
            <person name="Woyke T."/>
            <person name="Wu D."/>
            <person name="Spring S."/>
            <person name="Schroeder M."/>
            <person name="Brambilla E."/>
            <person name="Klenk H.-P."/>
            <person name="Eisen J.A."/>
        </authorList>
    </citation>
    <scope>NUCLEOTIDE SEQUENCE [LARGE SCALE GENOMIC DNA]</scope>
    <source>
        <strain evidence="4">ATCC 700847 / DSM 10411 / MH2</strain>
    </source>
</reference>
<keyword evidence="1" id="KW-0560">Oxidoreductase</keyword>
<feature type="domain" description="Pyruvate/ketoisovalerate oxidoreductase catalytic" evidence="2">
    <location>
        <begin position="9"/>
        <end position="96"/>
    </location>
</feature>
<evidence type="ECO:0000313" key="4">
    <source>
        <dbReference type="Proteomes" id="UP000008139"/>
    </source>
</evidence>
<dbReference type="InterPro" id="IPR019752">
    <property type="entry name" value="Pyrv/ketoisovalerate_OxRed_cat"/>
</dbReference>
<dbReference type="InParanoid" id="F2LUT8"/>
<protein>
    <submittedName>
        <fullName evidence="3">Pyruvate/ketoisovalerate oxidoreductase</fullName>
    </submittedName>
</protein>
<dbReference type="EMBL" id="CP002606">
    <property type="protein sequence ID" value="AEA33543.1"/>
    <property type="molecule type" value="Genomic_DNA"/>
</dbReference>
<dbReference type="PANTHER" id="PTHR43854">
    <property type="entry name" value="INDOLEPYRUVATE OXIDOREDUCTASE SUBUNIT IORB"/>
    <property type="match status" value="1"/>
</dbReference>
<dbReference type="InterPro" id="IPR002869">
    <property type="entry name" value="Pyrv_flavodox_OxRed_cen"/>
</dbReference>
<evidence type="ECO:0000259" key="2">
    <source>
        <dbReference type="Pfam" id="PF01558"/>
    </source>
</evidence>
<evidence type="ECO:0000313" key="3">
    <source>
        <dbReference type="EMBL" id="AEA33543.1"/>
    </source>
</evidence>
<dbReference type="STRING" id="760142.Hipma_0573"/>
<accession>F2LUT8</accession>
<dbReference type="AlphaFoldDB" id="F2LUT8"/>
<sequence>MKIVILGVGGMGAISLSKTIASMAISKGLSVKSSEIHGMAKKGGLVEIQMKVGEGLNGVVLQGEADFVIVLDERYREYGFAFLKKEGRLLMAEANVREQIAKEFGDVKFVSSYILGLFVKLGDVFIKDDALEVLRNFKDADKNLMAFGRGLK</sequence>
<dbReference type="GO" id="GO:0016903">
    <property type="term" value="F:oxidoreductase activity, acting on the aldehyde or oxo group of donors"/>
    <property type="evidence" value="ECO:0007669"/>
    <property type="project" value="InterPro"/>
</dbReference>
<dbReference type="eggNOG" id="COG1014">
    <property type="taxonomic scope" value="Bacteria"/>
</dbReference>
<name>F2LUT8_HIPMA</name>
<dbReference type="Pfam" id="PF01558">
    <property type="entry name" value="POR"/>
    <property type="match status" value="1"/>
</dbReference>